<dbReference type="InterPro" id="IPR039532">
    <property type="entry name" value="TetR_C_Firmicutes"/>
</dbReference>
<dbReference type="KEGG" id="pson:JI735_22370"/>
<keyword evidence="5" id="KW-1185">Reference proteome</keyword>
<reference evidence="4 5" key="1">
    <citation type="submission" date="2021-01" db="EMBL/GenBank/DDBJ databases">
        <title>Whole genome sequence of Paenibacillus sonchi LMG 24727 for comparative genomics.</title>
        <authorList>
            <person name="Lee G."/>
            <person name="Kim M.-J."/>
            <person name="Lim K."/>
            <person name="Shin J.-H."/>
        </authorList>
    </citation>
    <scope>NUCLEOTIDE SEQUENCE [LARGE SCALE GENOMIC DNA]</scope>
    <source>
        <strain evidence="4 5">LMG 24727</strain>
    </source>
</reference>
<feature type="domain" description="HTH tetR-type" evidence="3">
    <location>
        <begin position="14"/>
        <end position="74"/>
    </location>
</feature>
<sequence length="205" mass="23398">MNPLTDKDRDLRVIRTKRLIDEAFMELLKEKGISGLTVRDLTQRAGINRGTFYLHYHDICELIERTEMMKELEELFRPADFEAMLYNNTEQTPFGPVVRAFTHLSKHADFFKAIFDPKGSKALGERLKYLMGTHMYDHVKQSSGGATLGGIPDRYLINYLGAAQFGLIQTWLESGMTYTAEEMALMLTRLIQTGPLQSVALQEVD</sequence>
<dbReference type="SUPFAM" id="SSF46689">
    <property type="entry name" value="Homeodomain-like"/>
    <property type="match status" value="1"/>
</dbReference>
<evidence type="ECO:0000313" key="5">
    <source>
        <dbReference type="Proteomes" id="UP000595841"/>
    </source>
</evidence>
<dbReference type="InterPro" id="IPR001647">
    <property type="entry name" value="HTH_TetR"/>
</dbReference>
<dbReference type="SUPFAM" id="SSF56601">
    <property type="entry name" value="beta-lactamase/transpeptidase-like"/>
    <property type="match status" value="1"/>
</dbReference>
<dbReference type="Pfam" id="PF00440">
    <property type="entry name" value="TetR_N"/>
    <property type="match status" value="1"/>
</dbReference>
<organism evidence="4 5">
    <name type="scientific">Paenibacillus sonchi</name>
    <dbReference type="NCBI Taxonomy" id="373687"/>
    <lineage>
        <taxon>Bacteria</taxon>
        <taxon>Bacillati</taxon>
        <taxon>Bacillota</taxon>
        <taxon>Bacilli</taxon>
        <taxon>Bacillales</taxon>
        <taxon>Paenibacillaceae</taxon>
        <taxon>Paenibacillus</taxon>
        <taxon>Paenibacillus sonchi group</taxon>
    </lineage>
</organism>
<dbReference type="GO" id="GO:0003677">
    <property type="term" value="F:DNA binding"/>
    <property type="evidence" value="ECO:0007669"/>
    <property type="project" value="UniProtKB-UniRule"/>
</dbReference>
<dbReference type="EMBL" id="CP068595">
    <property type="protein sequence ID" value="QQZ59387.1"/>
    <property type="molecule type" value="Genomic_DNA"/>
</dbReference>
<dbReference type="Gene3D" id="1.10.357.10">
    <property type="entry name" value="Tetracycline Repressor, domain 2"/>
    <property type="match status" value="1"/>
</dbReference>
<keyword evidence="1 2" id="KW-0238">DNA-binding</keyword>
<dbReference type="Proteomes" id="UP000595841">
    <property type="component" value="Chromosome"/>
</dbReference>
<accession>A0A974P8H3</accession>
<dbReference type="PANTHER" id="PTHR43479">
    <property type="entry name" value="ACREF/ENVCD OPERON REPRESSOR-RELATED"/>
    <property type="match status" value="1"/>
</dbReference>
<protein>
    <submittedName>
        <fullName evidence="4">TetR/AcrR family transcriptional regulator</fullName>
    </submittedName>
</protein>
<dbReference type="Pfam" id="PF14278">
    <property type="entry name" value="TetR_C_8"/>
    <property type="match status" value="1"/>
</dbReference>
<dbReference type="InterPro" id="IPR012338">
    <property type="entry name" value="Beta-lactam/transpept-like"/>
</dbReference>
<name>A0A974P8H3_9BACL</name>
<evidence type="ECO:0000256" key="2">
    <source>
        <dbReference type="PROSITE-ProRule" id="PRU00335"/>
    </source>
</evidence>
<dbReference type="PROSITE" id="PS50977">
    <property type="entry name" value="HTH_TETR_2"/>
    <property type="match status" value="1"/>
</dbReference>
<evidence type="ECO:0000259" key="3">
    <source>
        <dbReference type="PROSITE" id="PS50977"/>
    </source>
</evidence>
<evidence type="ECO:0000313" key="4">
    <source>
        <dbReference type="EMBL" id="QQZ59387.1"/>
    </source>
</evidence>
<proteinExistence type="predicted"/>
<dbReference type="AlphaFoldDB" id="A0A974P8H3"/>
<feature type="DNA-binding region" description="H-T-H motif" evidence="2">
    <location>
        <begin position="37"/>
        <end position="56"/>
    </location>
</feature>
<gene>
    <name evidence="4" type="ORF">JI735_22370</name>
</gene>
<evidence type="ECO:0000256" key="1">
    <source>
        <dbReference type="ARBA" id="ARBA00023125"/>
    </source>
</evidence>
<dbReference type="InterPro" id="IPR009057">
    <property type="entry name" value="Homeodomain-like_sf"/>
</dbReference>
<dbReference type="PANTHER" id="PTHR43479:SF23">
    <property type="entry name" value="HTH TETR-TYPE DOMAIN-CONTAINING PROTEIN"/>
    <property type="match status" value="1"/>
</dbReference>
<dbReference type="InterPro" id="IPR050624">
    <property type="entry name" value="HTH-type_Tx_Regulator"/>
</dbReference>